<proteinExistence type="predicted"/>
<evidence type="ECO:0000313" key="1">
    <source>
        <dbReference type="EMBL" id="MEM5535677.1"/>
    </source>
</evidence>
<dbReference type="InterPro" id="IPR010710">
    <property type="entry name" value="DUF1289"/>
</dbReference>
<sequence>MTDLSDKPVPNPCVGVCALDEHDICIACQRSGIEIAEWGVFTHEEKLEAWKKIKQREAGDFSE</sequence>
<gene>
    <name evidence="1" type="ORF">WNY58_04650</name>
</gene>
<dbReference type="PANTHER" id="PTHR35175">
    <property type="entry name" value="DUF1289 DOMAIN-CONTAINING PROTEIN"/>
    <property type="match status" value="1"/>
</dbReference>
<keyword evidence="2" id="KW-1185">Reference proteome</keyword>
<accession>A0ABU9TR35</accession>
<evidence type="ECO:0000313" key="2">
    <source>
        <dbReference type="Proteomes" id="UP001449225"/>
    </source>
</evidence>
<reference evidence="1 2" key="1">
    <citation type="submission" date="2024-03" db="EMBL/GenBank/DDBJ databases">
        <title>Community enrichment and isolation of bacterial strains for fucoidan degradation.</title>
        <authorList>
            <person name="Sichert A."/>
        </authorList>
    </citation>
    <scope>NUCLEOTIDE SEQUENCE [LARGE SCALE GENOMIC DNA]</scope>
    <source>
        <strain evidence="1 2">AS76</strain>
    </source>
</reference>
<dbReference type="EMBL" id="JBBMRA010000003">
    <property type="protein sequence ID" value="MEM5535677.1"/>
    <property type="molecule type" value="Genomic_DNA"/>
</dbReference>
<dbReference type="PANTHER" id="PTHR35175:SF2">
    <property type="entry name" value="DUF1289 DOMAIN-CONTAINING PROTEIN"/>
    <property type="match status" value="1"/>
</dbReference>
<dbReference type="Proteomes" id="UP001449225">
    <property type="component" value="Unassembled WGS sequence"/>
</dbReference>
<organism evidence="1 2">
    <name type="scientific">Neptuniibacter pectenicola</name>
    <dbReference type="NCBI Taxonomy" id="1806669"/>
    <lineage>
        <taxon>Bacteria</taxon>
        <taxon>Pseudomonadati</taxon>
        <taxon>Pseudomonadota</taxon>
        <taxon>Gammaproteobacteria</taxon>
        <taxon>Oceanospirillales</taxon>
        <taxon>Oceanospirillaceae</taxon>
        <taxon>Neptuniibacter</taxon>
    </lineage>
</organism>
<name>A0ABU9TR35_9GAMM</name>
<dbReference type="Pfam" id="PF06945">
    <property type="entry name" value="DUF1289"/>
    <property type="match status" value="1"/>
</dbReference>
<protein>
    <submittedName>
        <fullName evidence="1">DUF1289 domain-containing protein</fullName>
    </submittedName>
</protein>
<comment type="caution">
    <text evidence="1">The sequence shown here is derived from an EMBL/GenBank/DDBJ whole genome shotgun (WGS) entry which is preliminary data.</text>
</comment>
<dbReference type="RefSeq" id="WP_342853871.1">
    <property type="nucleotide sequence ID" value="NZ_JBBMRA010000003.1"/>
</dbReference>